<evidence type="ECO:0000259" key="11">
    <source>
        <dbReference type="Pfam" id="PF02581"/>
    </source>
</evidence>
<keyword evidence="13" id="KW-1185">Reference proteome</keyword>
<evidence type="ECO:0000256" key="5">
    <source>
        <dbReference type="ARBA" id="ARBA00022842"/>
    </source>
</evidence>
<comment type="catalytic activity">
    <reaction evidence="9 10">
        <text>2-[(2R,5Z)-2-carboxy-4-methylthiazol-5(2H)-ylidene]ethyl phosphate + 4-amino-2-methyl-5-(diphosphooxymethyl)pyrimidine + 2 H(+) = thiamine phosphate + CO2 + diphosphate</text>
        <dbReference type="Rhea" id="RHEA:47844"/>
        <dbReference type="ChEBI" id="CHEBI:15378"/>
        <dbReference type="ChEBI" id="CHEBI:16526"/>
        <dbReference type="ChEBI" id="CHEBI:33019"/>
        <dbReference type="ChEBI" id="CHEBI:37575"/>
        <dbReference type="ChEBI" id="CHEBI:57841"/>
        <dbReference type="ChEBI" id="CHEBI:62899"/>
        <dbReference type="EC" id="2.5.1.3"/>
    </reaction>
</comment>
<dbReference type="GO" id="GO:0009228">
    <property type="term" value="P:thiamine biosynthetic process"/>
    <property type="evidence" value="ECO:0007669"/>
    <property type="project" value="UniProtKB-KW"/>
</dbReference>
<feature type="binding site" evidence="10">
    <location>
        <position position="99"/>
    </location>
    <ligand>
        <name>4-amino-2-methyl-5-(diphosphooxymethyl)pyrimidine</name>
        <dbReference type="ChEBI" id="CHEBI:57841"/>
    </ligand>
</feature>
<comment type="caution">
    <text evidence="12">The sequence shown here is derived from an EMBL/GenBank/DDBJ whole genome shotgun (WGS) entry which is preliminary data.</text>
</comment>
<keyword evidence="4 10" id="KW-0479">Metal-binding</keyword>
<comment type="catalytic activity">
    <reaction evidence="7 10">
        <text>4-methyl-5-(2-phosphooxyethyl)-thiazole + 4-amino-2-methyl-5-(diphosphooxymethyl)pyrimidine + H(+) = thiamine phosphate + diphosphate</text>
        <dbReference type="Rhea" id="RHEA:22328"/>
        <dbReference type="ChEBI" id="CHEBI:15378"/>
        <dbReference type="ChEBI" id="CHEBI:33019"/>
        <dbReference type="ChEBI" id="CHEBI:37575"/>
        <dbReference type="ChEBI" id="CHEBI:57841"/>
        <dbReference type="ChEBI" id="CHEBI:58296"/>
        <dbReference type="EC" id="2.5.1.3"/>
    </reaction>
</comment>
<dbReference type="InterPro" id="IPR013785">
    <property type="entry name" value="Aldolase_TIM"/>
</dbReference>
<name>A0A919MBR4_9ACTN</name>
<comment type="function">
    <text evidence="1 10">Condenses 4-methyl-5-(beta-hydroxyethyl)thiazole monophosphate (THZ-P) and 2-methyl-4-amino-5-hydroxymethyl pyrimidine pyrophosphate (HMP-PP) to form thiamine monophosphate (TMP).</text>
</comment>
<feature type="binding site" evidence="10">
    <location>
        <position position="157"/>
    </location>
    <ligand>
        <name>2-[(2R,5Z)-2-carboxy-4-methylthiazol-5(2H)-ylidene]ethyl phosphate</name>
        <dbReference type="ChEBI" id="CHEBI:62899"/>
    </ligand>
</feature>
<comment type="cofactor">
    <cofactor evidence="10">
        <name>Mg(2+)</name>
        <dbReference type="ChEBI" id="CHEBI:18420"/>
    </cofactor>
    <text evidence="10">Binds 1 Mg(2+) ion per subunit.</text>
</comment>
<sequence length="236" mass="23043">MLFPRLHIVTDSLDVVRGAVGHGPVAIQVRVKSCDREAYQLTVAALALCRSAGDALCLVDDRVGVALAAGADGVHVGADDLPVAAARGVLGPAAILGATCRNPVSARQAVADGADYLGVGPVFATTTKDGLPPPIGPAGLAAVVDAVPGTPVLAIAGITPARVADLPGYGVAAISAVIADPAGATADFQRALSTRGDTDSASPGGASASRLANGSRLVTGSRVVTGSRGGFRGGAA</sequence>
<feature type="binding site" evidence="10">
    <location>
        <position position="61"/>
    </location>
    <ligand>
        <name>Mg(2+)</name>
        <dbReference type="ChEBI" id="CHEBI:18420"/>
    </ligand>
</feature>
<dbReference type="CDD" id="cd00564">
    <property type="entry name" value="TMP_TenI"/>
    <property type="match status" value="1"/>
</dbReference>
<reference evidence="12" key="1">
    <citation type="submission" date="2021-01" db="EMBL/GenBank/DDBJ databases">
        <title>Whole genome shotgun sequence of Actinoplanes ferrugineus NBRC 15555.</title>
        <authorList>
            <person name="Komaki H."/>
            <person name="Tamura T."/>
        </authorList>
    </citation>
    <scope>NUCLEOTIDE SEQUENCE</scope>
    <source>
        <strain evidence="12">NBRC 15555</strain>
    </source>
</reference>
<dbReference type="GO" id="GO:0000287">
    <property type="term" value="F:magnesium ion binding"/>
    <property type="evidence" value="ECO:0007669"/>
    <property type="project" value="UniProtKB-UniRule"/>
</dbReference>
<dbReference type="PANTHER" id="PTHR20857:SF15">
    <property type="entry name" value="THIAMINE-PHOSPHATE SYNTHASE"/>
    <property type="match status" value="1"/>
</dbReference>
<keyword evidence="5 10" id="KW-0460">Magnesium</keyword>
<dbReference type="Gene3D" id="3.20.20.70">
    <property type="entry name" value="Aldolase class I"/>
    <property type="match status" value="1"/>
</dbReference>
<feature type="domain" description="Thiamine phosphate synthase/TenI" evidence="11">
    <location>
        <begin position="10"/>
        <end position="177"/>
    </location>
</feature>
<dbReference type="PANTHER" id="PTHR20857">
    <property type="entry name" value="THIAMINE-PHOSPHATE PYROPHOSPHORYLASE"/>
    <property type="match status" value="1"/>
</dbReference>
<evidence type="ECO:0000256" key="3">
    <source>
        <dbReference type="ARBA" id="ARBA00022679"/>
    </source>
</evidence>
<evidence type="ECO:0000256" key="9">
    <source>
        <dbReference type="ARBA" id="ARBA00047883"/>
    </source>
</evidence>
<keyword evidence="6 10" id="KW-0784">Thiamine biosynthesis</keyword>
<proteinExistence type="inferred from homology"/>
<keyword evidence="3 10" id="KW-0808">Transferase</keyword>
<dbReference type="GO" id="GO:0005737">
    <property type="term" value="C:cytoplasm"/>
    <property type="evidence" value="ECO:0007669"/>
    <property type="project" value="TreeGrafter"/>
</dbReference>
<dbReference type="InterPro" id="IPR036206">
    <property type="entry name" value="ThiamineP_synth_sf"/>
</dbReference>
<evidence type="ECO:0000313" key="12">
    <source>
        <dbReference type="EMBL" id="GIE09993.1"/>
    </source>
</evidence>
<feature type="binding site" evidence="10">
    <location>
        <position position="128"/>
    </location>
    <ligand>
        <name>4-amino-2-methyl-5-(diphosphooxymethyl)pyrimidine</name>
        <dbReference type="ChEBI" id="CHEBI:57841"/>
    </ligand>
</feature>
<organism evidence="12 13">
    <name type="scientific">Paractinoplanes ferrugineus</name>
    <dbReference type="NCBI Taxonomy" id="113564"/>
    <lineage>
        <taxon>Bacteria</taxon>
        <taxon>Bacillati</taxon>
        <taxon>Actinomycetota</taxon>
        <taxon>Actinomycetes</taxon>
        <taxon>Micromonosporales</taxon>
        <taxon>Micromonosporaceae</taxon>
        <taxon>Paractinoplanes</taxon>
    </lineage>
</organism>
<dbReference type="Proteomes" id="UP000598174">
    <property type="component" value="Unassembled WGS sequence"/>
</dbReference>
<evidence type="ECO:0000256" key="6">
    <source>
        <dbReference type="ARBA" id="ARBA00022977"/>
    </source>
</evidence>
<feature type="binding site" evidence="10">
    <location>
        <begin position="28"/>
        <end position="32"/>
    </location>
    <ligand>
        <name>4-amino-2-methyl-5-(diphosphooxymethyl)pyrimidine</name>
        <dbReference type="ChEBI" id="CHEBI:57841"/>
    </ligand>
</feature>
<protein>
    <recommendedName>
        <fullName evidence="10">Thiamine-phosphate synthase</fullName>
        <shortName evidence="10">TP synthase</shortName>
        <shortName evidence="10">TPS</shortName>
        <ecNumber evidence="10">2.5.1.3</ecNumber>
    </recommendedName>
    <alternativeName>
        <fullName evidence="10">Thiamine-phosphate pyrophosphorylase</fullName>
        <shortName evidence="10">TMP pyrophosphorylase</shortName>
        <shortName evidence="10">TMP-PPase</shortName>
    </alternativeName>
</protein>
<evidence type="ECO:0000313" key="13">
    <source>
        <dbReference type="Proteomes" id="UP000598174"/>
    </source>
</evidence>
<evidence type="ECO:0000256" key="8">
    <source>
        <dbReference type="ARBA" id="ARBA00047851"/>
    </source>
</evidence>
<accession>A0A919MBR4</accession>
<evidence type="ECO:0000256" key="2">
    <source>
        <dbReference type="ARBA" id="ARBA00005165"/>
    </source>
</evidence>
<evidence type="ECO:0000256" key="1">
    <source>
        <dbReference type="ARBA" id="ARBA00003814"/>
    </source>
</evidence>
<evidence type="ECO:0000256" key="10">
    <source>
        <dbReference type="HAMAP-Rule" id="MF_00097"/>
    </source>
</evidence>
<gene>
    <name evidence="12" type="primary">thiE_2</name>
    <name evidence="10" type="synonym">thiE</name>
    <name evidence="12" type="ORF">Afe05nite_18330</name>
</gene>
<dbReference type="AlphaFoldDB" id="A0A919MBR4"/>
<comment type="pathway">
    <text evidence="2 10">Cofactor biosynthesis; thiamine diphosphate biosynthesis; thiamine phosphate from 4-amino-2-methyl-5-diphosphomethylpyrimidine and 4-methyl-5-(2-phosphoethyl)-thiazole: step 1/1.</text>
</comment>
<evidence type="ECO:0000256" key="7">
    <source>
        <dbReference type="ARBA" id="ARBA00047334"/>
    </source>
</evidence>
<dbReference type="InterPro" id="IPR022998">
    <property type="entry name" value="ThiamineP_synth_TenI"/>
</dbReference>
<comment type="similarity">
    <text evidence="10">Belongs to the thiamine-phosphate synthase family.</text>
</comment>
<dbReference type="EMBL" id="BOMM01000012">
    <property type="protein sequence ID" value="GIE09993.1"/>
    <property type="molecule type" value="Genomic_DNA"/>
</dbReference>
<feature type="binding site" evidence="10">
    <location>
        <begin position="174"/>
        <end position="175"/>
    </location>
    <ligand>
        <name>2-[(2R,5Z)-2-carboxy-4-methylthiazol-5(2H)-ylidene]ethyl phosphate</name>
        <dbReference type="ChEBI" id="CHEBI:62899"/>
    </ligand>
</feature>
<evidence type="ECO:0000256" key="4">
    <source>
        <dbReference type="ARBA" id="ARBA00022723"/>
    </source>
</evidence>
<dbReference type="GO" id="GO:0009229">
    <property type="term" value="P:thiamine diphosphate biosynthetic process"/>
    <property type="evidence" value="ECO:0007669"/>
    <property type="project" value="UniProtKB-UniRule"/>
</dbReference>
<dbReference type="EC" id="2.5.1.3" evidence="10"/>
<dbReference type="InterPro" id="IPR034291">
    <property type="entry name" value="TMP_synthase"/>
</dbReference>
<feature type="binding site" evidence="10">
    <location>
        <position position="80"/>
    </location>
    <ligand>
        <name>Mg(2+)</name>
        <dbReference type="ChEBI" id="CHEBI:18420"/>
    </ligand>
</feature>
<dbReference type="HAMAP" id="MF_00097">
    <property type="entry name" value="TMP_synthase"/>
    <property type="match status" value="1"/>
</dbReference>
<comment type="catalytic activity">
    <reaction evidence="8 10">
        <text>2-(2-carboxy-4-methylthiazol-5-yl)ethyl phosphate + 4-amino-2-methyl-5-(diphosphooxymethyl)pyrimidine + 2 H(+) = thiamine phosphate + CO2 + diphosphate</text>
        <dbReference type="Rhea" id="RHEA:47848"/>
        <dbReference type="ChEBI" id="CHEBI:15378"/>
        <dbReference type="ChEBI" id="CHEBI:16526"/>
        <dbReference type="ChEBI" id="CHEBI:33019"/>
        <dbReference type="ChEBI" id="CHEBI:37575"/>
        <dbReference type="ChEBI" id="CHEBI:57841"/>
        <dbReference type="ChEBI" id="CHEBI:62890"/>
        <dbReference type="EC" id="2.5.1.3"/>
    </reaction>
</comment>
<dbReference type="Pfam" id="PF02581">
    <property type="entry name" value="TMP-TENI"/>
    <property type="match status" value="1"/>
</dbReference>
<dbReference type="GO" id="GO:0004789">
    <property type="term" value="F:thiamine-phosphate diphosphorylase activity"/>
    <property type="evidence" value="ECO:0007669"/>
    <property type="project" value="UniProtKB-UniRule"/>
</dbReference>
<dbReference type="SUPFAM" id="SSF51391">
    <property type="entry name" value="Thiamin phosphate synthase"/>
    <property type="match status" value="1"/>
</dbReference>
<feature type="binding site" evidence="10">
    <location>
        <begin position="125"/>
        <end position="127"/>
    </location>
    <ligand>
        <name>2-[(2R,5Z)-2-carboxy-4-methylthiazol-5(2H)-ylidene]ethyl phosphate</name>
        <dbReference type="ChEBI" id="CHEBI:62899"/>
    </ligand>
</feature>
<feature type="binding site" evidence="10">
    <location>
        <position position="60"/>
    </location>
    <ligand>
        <name>4-amino-2-methyl-5-(diphosphooxymethyl)pyrimidine</name>
        <dbReference type="ChEBI" id="CHEBI:57841"/>
    </ligand>
</feature>